<sequence>MIFGSVRNIYWATALSAVIVGAIIAIHIAATKWSLRRPVQVHRILGAINTPAKLMLLRPLNSRQNYPLRKLSREHRVNGKPPCSTEYKVMAVHNFIDWRLRVGGLVENPVTLDLAALRGWPNRKRSGSCTTACKVGRASANGAACT</sequence>
<dbReference type="InterPro" id="IPR036374">
    <property type="entry name" value="OxRdtase_Mopterin-bd_sf"/>
</dbReference>
<evidence type="ECO:0000313" key="2">
    <source>
        <dbReference type="EMBL" id="EUA54785.1"/>
    </source>
</evidence>
<evidence type="ECO:0000256" key="1">
    <source>
        <dbReference type="SAM" id="Phobius"/>
    </source>
</evidence>
<dbReference type="Gene3D" id="3.90.420.10">
    <property type="entry name" value="Oxidoreductase, molybdopterin-binding domain"/>
    <property type="match status" value="1"/>
</dbReference>
<dbReference type="AlphaFoldDB" id="X8CHP9"/>
<feature type="transmembrane region" description="Helical" evidence="1">
    <location>
        <begin position="12"/>
        <end position="30"/>
    </location>
</feature>
<accession>X8CHP9</accession>
<dbReference type="SUPFAM" id="SSF56524">
    <property type="entry name" value="Oxidoreductase molybdopterin-binding domain"/>
    <property type="match status" value="1"/>
</dbReference>
<keyword evidence="1" id="KW-0472">Membrane</keyword>
<dbReference type="PATRIC" id="fig|1299334.3.peg.3401"/>
<dbReference type="EMBL" id="JAOB01000032">
    <property type="protein sequence ID" value="EUA54785.1"/>
    <property type="molecule type" value="Genomic_DNA"/>
</dbReference>
<keyword evidence="1" id="KW-0812">Transmembrane</keyword>
<keyword evidence="1" id="KW-1133">Transmembrane helix</keyword>
<reference evidence="2" key="1">
    <citation type="submission" date="2014-01" db="EMBL/GenBank/DDBJ databases">
        <authorList>
            <person name="Brown-Elliot B."/>
            <person name="Wallace R."/>
            <person name="Lenaerts A."/>
            <person name="Ordway D."/>
            <person name="DeGroote M.A."/>
            <person name="Parker T."/>
            <person name="Sizemore C."/>
            <person name="Tallon L.J."/>
            <person name="Sadzewicz L.K."/>
            <person name="Sengamalay N."/>
            <person name="Fraser C.M."/>
            <person name="Hine E."/>
            <person name="Shefchek K.A."/>
            <person name="Das S.P."/>
            <person name="Tettelin H."/>
        </authorList>
    </citation>
    <scope>NUCLEOTIDE SEQUENCE [LARGE SCALE GENOMIC DNA]</scope>
    <source>
        <strain evidence="2">4042</strain>
    </source>
</reference>
<protein>
    <submittedName>
        <fullName evidence="2">Oxidoreductase molybdopterin binding domain protein</fullName>
    </submittedName>
</protein>
<organism evidence="2">
    <name type="scientific">Mycobacterium xenopi 4042</name>
    <dbReference type="NCBI Taxonomy" id="1299334"/>
    <lineage>
        <taxon>Bacteria</taxon>
        <taxon>Bacillati</taxon>
        <taxon>Actinomycetota</taxon>
        <taxon>Actinomycetes</taxon>
        <taxon>Mycobacteriales</taxon>
        <taxon>Mycobacteriaceae</taxon>
        <taxon>Mycobacterium</taxon>
    </lineage>
</organism>
<name>X8CHP9_MYCXE</name>
<proteinExistence type="predicted"/>
<comment type="caution">
    <text evidence="2">The sequence shown here is derived from an EMBL/GenBank/DDBJ whole genome shotgun (WGS) entry which is preliminary data.</text>
</comment>
<gene>
    <name evidence="2" type="ORF">I553_1598</name>
</gene>